<evidence type="ECO:0000313" key="2">
    <source>
        <dbReference type="EMBL" id="WXB01637.1"/>
    </source>
</evidence>
<dbReference type="InterPro" id="IPR006626">
    <property type="entry name" value="PbH1"/>
</dbReference>
<organism evidence="2 3">
    <name type="scientific">Pendulispora rubella</name>
    <dbReference type="NCBI Taxonomy" id="2741070"/>
    <lineage>
        <taxon>Bacteria</taxon>
        <taxon>Pseudomonadati</taxon>
        <taxon>Myxococcota</taxon>
        <taxon>Myxococcia</taxon>
        <taxon>Myxococcales</taxon>
        <taxon>Sorangiineae</taxon>
        <taxon>Pendulisporaceae</taxon>
        <taxon>Pendulispora</taxon>
    </lineage>
</organism>
<name>A0ABZ2KSZ1_9BACT</name>
<dbReference type="InterPro" id="IPR011050">
    <property type="entry name" value="Pectin_lyase_fold/virulence"/>
</dbReference>
<keyword evidence="3" id="KW-1185">Reference proteome</keyword>
<dbReference type="InterPro" id="IPR012332">
    <property type="entry name" value="Autotransporter_pectin_lyase_C"/>
</dbReference>
<proteinExistence type="predicted"/>
<dbReference type="EMBL" id="CP089983">
    <property type="protein sequence ID" value="WXB01637.1"/>
    <property type="molecule type" value="Genomic_DNA"/>
</dbReference>
<sequence length="429" mass="44908">MRSLKAALEIAKKGHTISLSDGTYSEANGEVWPRGVPDAVTIEGTGRTVLSGIGNDCLHFRGGGEIRGIAFESCPFAVRAYAGSFRATSVKVNGGGMWFVENVDAVLNDVTIENVQGTALGVEDEARLSLSNATLRGTVASDTATGSCANGMEVRKKARATLTNVTFTDFGYTGIVVANDSSATLTNVTVSQTAPSAACKDPTIQVFVLDRASMIIEDSTISGTADPNVHDHGIWVNGESAMVQMRRSTLKNVYDCVEASGRFEAEDSAFEGCIKQGIAFVAKTVTSKLNRVTISMTSTNSYAVLGAVGSSAAISESTISTRSGGIRALEESRLSLRKSTVESREAHAIEAHSSMANLGTATAPGLNRILGDSSIFVGDSVRLDAAGNTWHPNVQGTNADGSHAPGLVRYEDVSGGKNFFLSGNASIQF</sequence>
<protein>
    <submittedName>
        <fullName evidence="2">Right-handed parallel beta-helix repeat-containing protein</fullName>
    </submittedName>
</protein>
<feature type="domain" description="Right handed beta helix" evidence="1">
    <location>
        <begin position="145"/>
        <end position="284"/>
    </location>
</feature>
<accession>A0ABZ2KSZ1</accession>
<dbReference type="Proteomes" id="UP001374803">
    <property type="component" value="Chromosome"/>
</dbReference>
<dbReference type="Gene3D" id="2.160.20.20">
    <property type="match status" value="1"/>
</dbReference>
<gene>
    <name evidence="2" type="ORF">LVJ94_32555</name>
</gene>
<dbReference type="SMART" id="SM00710">
    <property type="entry name" value="PbH1"/>
    <property type="match status" value="3"/>
</dbReference>
<dbReference type="Gene3D" id="2.160.20.10">
    <property type="entry name" value="Single-stranded right-handed beta-helix, Pectin lyase-like"/>
    <property type="match status" value="1"/>
</dbReference>
<reference evidence="2" key="1">
    <citation type="submission" date="2021-12" db="EMBL/GenBank/DDBJ databases">
        <title>Discovery of the Pendulisporaceae a myxobacterial family with distinct sporulation behavior and unique specialized metabolism.</title>
        <authorList>
            <person name="Garcia R."/>
            <person name="Popoff A."/>
            <person name="Bader C.D."/>
            <person name="Loehr J."/>
            <person name="Walesch S."/>
            <person name="Walt C."/>
            <person name="Boldt J."/>
            <person name="Bunk B."/>
            <person name="Haeckl F.J.F.P.J."/>
            <person name="Gunesch A.P."/>
            <person name="Birkelbach J."/>
            <person name="Nuebel U."/>
            <person name="Pietschmann T."/>
            <person name="Bach T."/>
            <person name="Mueller R."/>
        </authorList>
    </citation>
    <scope>NUCLEOTIDE SEQUENCE</scope>
    <source>
        <strain evidence="2">MSr11367</strain>
    </source>
</reference>
<dbReference type="InterPro" id="IPR012334">
    <property type="entry name" value="Pectin_lyas_fold"/>
</dbReference>
<dbReference type="SUPFAM" id="SSF51126">
    <property type="entry name" value="Pectin lyase-like"/>
    <property type="match status" value="2"/>
</dbReference>
<dbReference type="Pfam" id="PF13229">
    <property type="entry name" value="Beta_helix"/>
    <property type="match status" value="1"/>
</dbReference>
<dbReference type="InterPro" id="IPR039448">
    <property type="entry name" value="Beta_helix"/>
</dbReference>
<evidence type="ECO:0000259" key="1">
    <source>
        <dbReference type="Pfam" id="PF13229"/>
    </source>
</evidence>
<evidence type="ECO:0000313" key="3">
    <source>
        <dbReference type="Proteomes" id="UP001374803"/>
    </source>
</evidence>